<sequence length="216" mass="23928">MAVIAVGSRPETPDVTKFFELPAVDRKFGGTGGRGGGGGDLLCPYYARLPVGFSFGRSCLHLYRITRPSSLESTKWRCESRAPGPVVRRFYGPGCRVIIEFLFRPFTKCTLVAFLRKSRDGDELTLGRDERRIRVLVVYEHTVIQTPSCLGSLVNPRIAYIPSRFIAAQTFFFSFFFPLHLPLSRSLPFSLPGGPCLSLQWVLGFSPLGGTAKVST</sequence>
<organism evidence="1 2">
    <name type="scientific">Cyphomyrmex costatus</name>
    <dbReference type="NCBI Taxonomy" id="456900"/>
    <lineage>
        <taxon>Eukaryota</taxon>
        <taxon>Metazoa</taxon>
        <taxon>Ecdysozoa</taxon>
        <taxon>Arthropoda</taxon>
        <taxon>Hexapoda</taxon>
        <taxon>Insecta</taxon>
        <taxon>Pterygota</taxon>
        <taxon>Neoptera</taxon>
        <taxon>Endopterygota</taxon>
        <taxon>Hymenoptera</taxon>
        <taxon>Apocrita</taxon>
        <taxon>Aculeata</taxon>
        <taxon>Formicoidea</taxon>
        <taxon>Formicidae</taxon>
        <taxon>Myrmicinae</taxon>
        <taxon>Cyphomyrmex</taxon>
    </lineage>
</organism>
<proteinExistence type="predicted"/>
<name>A0A195CY32_9HYME</name>
<evidence type="ECO:0000313" key="1">
    <source>
        <dbReference type="EMBL" id="KYN05059.1"/>
    </source>
</evidence>
<dbReference type="AlphaFoldDB" id="A0A195CY32"/>
<evidence type="ECO:0000313" key="2">
    <source>
        <dbReference type="Proteomes" id="UP000078542"/>
    </source>
</evidence>
<reference evidence="1 2" key="1">
    <citation type="submission" date="2016-03" db="EMBL/GenBank/DDBJ databases">
        <title>Cyphomyrmex costatus WGS genome.</title>
        <authorList>
            <person name="Nygaard S."/>
            <person name="Hu H."/>
            <person name="Boomsma J."/>
            <person name="Zhang G."/>
        </authorList>
    </citation>
    <scope>NUCLEOTIDE SEQUENCE [LARGE SCALE GENOMIC DNA]</scope>
    <source>
        <strain evidence="1">MS0001</strain>
        <tissue evidence="1">Whole body</tissue>
    </source>
</reference>
<accession>A0A195CY32</accession>
<dbReference type="Proteomes" id="UP000078542">
    <property type="component" value="Unassembled WGS sequence"/>
</dbReference>
<keyword evidence="2" id="KW-1185">Reference proteome</keyword>
<protein>
    <submittedName>
        <fullName evidence="1">Uncharacterized protein</fullName>
    </submittedName>
</protein>
<dbReference type="EMBL" id="KQ977185">
    <property type="protein sequence ID" value="KYN05059.1"/>
    <property type="molecule type" value="Genomic_DNA"/>
</dbReference>
<gene>
    <name evidence="1" type="ORF">ALC62_04047</name>
</gene>